<feature type="compositionally biased region" description="Polar residues" evidence="1">
    <location>
        <begin position="50"/>
        <end position="59"/>
    </location>
</feature>
<dbReference type="EMBL" id="HACM01001262">
    <property type="protein sequence ID" value="CRZ01704.1"/>
    <property type="molecule type" value="Transcribed_RNA"/>
</dbReference>
<accession>A0A0H5R1L5</accession>
<feature type="compositionally biased region" description="Basic and acidic residues" evidence="1">
    <location>
        <begin position="62"/>
        <end position="73"/>
    </location>
</feature>
<feature type="region of interest" description="Disordered" evidence="1">
    <location>
        <begin position="50"/>
        <end position="75"/>
    </location>
</feature>
<feature type="non-terminal residue" evidence="2">
    <location>
        <position position="149"/>
    </location>
</feature>
<protein>
    <submittedName>
        <fullName evidence="2">Uncharacterized protein</fullName>
    </submittedName>
</protein>
<dbReference type="AlphaFoldDB" id="A0A0H5R1L5"/>
<name>A0A0H5R1L5_9EUKA</name>
<organism evidence="2">
    <name type="scientific">Spongospora subterranea</name>
    <dbReference type="NCBI Taxonomy" id="70186"/>
    <lineage>
        <taxon>Eukaryota</taxon>
        <taxon>Sar</taxon>
        <taxon>Rhizaria</taxon>
        <taxon>Endomyxa</taxon>
        <taxon>Phytomyxea</taxon>
        <taxon>Plasmodiophorida</taxon>
        <taxon>Plasmodiophoridae</taxon>
        <taxon>Spongospora</taxon>
    </lineage>
</organism>
<reference evidence="2" key="1">
    <citation type="submission" date="2015-04" db="EMBL/GenBank/DDBJ databases">
        <title>The genome sequence of the plant pathogenic Rhizarian Plasmodiophora brassicae reveals insights in its biotrophic life cycle and the origin of chitin synthesis.</title>
        <authorList>
            <person name="Schwelm A."/>
            <person name="Fogelqvist J."/>
            <person name="Knaust A."/>
            <person name="Julke S."/>
            <person name="Lilja T."/>
            <person name="Dhandapani V."/>
            <person name="Bonilla-Rosso G."/>
            <person name="Karlsson M."/>
            <person name="Shevchenko A."/>
            <person name="Choi S.R."/>
            <person name="Kim H.G."/>
            <person name="Park J.Y."/>
            <person name="Lim Y.P."/>
            <person name="Ludwig-Muller J."/>
            <person name="Dixelius C."/>
        </authorList>
    </citation>
    <scope>NUCLEOTIDE SEQUENCE</scope>
    <source>
        <tissue evidence="2">Potato root galls</tissue>
    </source>
</reference>
<evidence type="ECO:0000256" key="1">
    <source>
        <dbReference type="SAM" id="MobiDB-lite"/>
    </source>
</evidence>
<sequence length="149" mass="17511">MSRIPFDPFGMMRQTMDMFFNEDPFGFPEPFSEQFYRHLQGERVYVRNQSHRPSISSSFREIPIRSADEERPKQVSQPIIELIPWESEDLHPYMGRIGLIEEPQEDNDDAVEETTFRDYVPQTNYTCTSTISVTTTNGHRRQRSASSRV</sequence>
<evidence type="ECO:0000313" key="2">
    <source>
        <dbReference type="EMBL" id="CRZ01704.1"/>
    </source>
</evidence>
<proteinExistence type="predicted"/>